<dbReference type="CDD" id="cd03789">
    <property type="entry name" value="GT9_LPS_heptosyltransferase"/>
    <property type="match status" value="1"/>
</dbReference>
<proteinExistence type="predicted"/>
<sequence length="380" mass="43679">LLVQKDSSMFNYKERVTKPIEWIKHPTEDIFRLISRAIYLLIKLVVHKKPVEIKEIDRILIIRRNKLGDAISVLPLLQTLKEKYPNITIDVIATPYNRVIFELSKSVNNVYTVPERYLKNRYLVCFHPQMRKLQYQKKYDLAIGANSAYSSATAWLAFCAPAKQRVGVISKKGSIMDLIYNIQVPQEEIIKTTHQVNKIALLAKYANIIDQDIELPKPEIDIKPSTTREKIIALCPLTSRKQSKWSDDNWIKLSNLLEELSVNFTWIGYKPKNTTETNNVIYPKSTLDFINQLSRYSLVVCSEGGTSHIAPSLNCSTIILSGVNISQSWIPWSNQIALYEKTNSIDEIKPEYIAEQVTNKLNKNYFSDTNGVKFNESFNS</sequence>
<dbReference type="PANTHER" id="PTHR30160">
    <property type="entry name" value="TETRAACYLDISACCHARIDE 4'-KINASE-RELATED"/>
    <property type="match status" value="1"/>
</dbReference>
<dbReference type="EMBL" id="UINC01092153">
    <property type="protein sequence ID" value="SVC45499.1"/>
    <property type="molecule type" value="Genomic_DNA"/>
</dbReference>
<keyword evidence="2" id="KW-0808">Transferase</keyword>
<dbReference type="PANTHER" id="PTHR30160:SF7">
    <property type="entry name" value="ADP-HEPTOSE--LPS HEPTOSYLTRANSFERASE 2"/>
    <property type="match status" value="1"/>
</dbReference>
<dbReference type="Gene3D" id="3.40.50.2000">
    <property type="entry name" value="Glycogen Phosphorylase B"/>
    <property type="match status" value="2"/>
</dbReference>
<feature type="non-terminal residue" evidence="3">
    <location>
        <position position="1"/>
    </location>
</feature>
<accession>A0A382M9E2</accession>
<name>A0A382M9E2_9ZZZZ</name>
<dbReference type="GO" id="GO:0005829">
    <property type="term" value="C:cytosol"/>
    <property type="evidence" value="ECO:0007669"/>
    <property type="project" value="TreeGrafter"/>
</dbReference>
<evidence type="ECO:0000256" key="2">
    <source>
        <dbReference type="ARBA" id="ARBA00022679"/>
    </source>
</evidence>
<dbReference type="GO" id="GO:0009244">
    <property type="term" value="P:lipopolysaccharide core region biosynthetic process"/>
    <property type="evidence" value="ECO:0007669"/>
    <property type="project" value="TreeGrafter"/>
</dbReference>
<keyword evidence="1" id="KW-0328">Glycosyltransferase</keyword>
<dbReference type="AlphaFoldDB" id="A0A382M9E2"/>
<dbReference type="InterPro" id="IPR051199">
    <property type="entry name" value="LPS_LOS_Heptosyltrfase"/>
</dbReference>
<dbReference type="GO" id="GO:0008713">
    <property type="term" value="F:ADP-heptose-lipopolysaccharide heptosyltransferase activity"/>
    <property type="evidence" value="ECO:0007669"/>
    <property type="project" value="TreeGrafter"/>
</dbReference>
<evidence type="ECO:0008006" key="4">
    <source>
        <dbReference type="Google" id="ProtNLM"/>
    </source>
</evidence>
<organism evidence="3">
    <name type="scientific">marine metagenome</name>
    <dbReference type="NCBI Taxonomy" id="408172"/>
    <lineage>
        <taxon>unclassified sequences</taxon>
        <taxon>metagenomes</taxon>
        <taxon>ecological metagenomes</taxon>
    </lineage>
</organism>
<protein>
    <recommendedName>
        <fullName evidence="4">Lipopolysaccharide heptosyltransferase family protein</fullName>
    </recommendedName>
</protein>
<dbReference type="InterPro" id="IPR002201">
    <property type="entry name" value="Glyco_trans_9"/>
</dbReference>
<dbReference type="Pfam" id="PF01075">
    <property type="entry name" value="Glyco_transf_9"/>
    <property type="match status" value="1"/>
</dbReference>
<gene>
    <name evidence="3" type="ORF">METZ01_LOCUS298353</name>
</gene>
<evidence type="ECO:0000313" key="3">
    <source>
        <dbReference type="EMBL" id="SVC45499.1"/>
    </source>
</evidence>
<reference evidence="3" key="1">
    <citation type="submission" date="2018-05" db="EMBL/GenBank/DDBJ databases">
        <authorList>
            <person name="Lanie J.A."/>
            <person name="Ng W.-L."/>
            <person name="Kazmierczak K.M."/>
            <person name="Andrzejewski T.M."/>
            <person name="Davidsen T.M."/>
            <person name="Wayne K.J."/>
            <person name="Tettelin H."/>
            <person name="Glass J.I."/>
            <person name="Rusch D."/>
            <person name="Podicherti R."/>
            <person name="Tsui H.-C.T."/>
            <person name="Winkler M.E."/>
        </authorList>
    </citation>
    <scope>NUCLEOTIDE SEQUENCE</scope>
</reference>
<evidence type="ECO:0000256" key="1">
    <source>
        <dbReference type="ARBA" id="ARBA00022676"/>
    </source>
</evidence>
<dbReference type="SUPFAM" id="SSF53756">
    <property type="entry name" value="UDP-Glycosyltransferase/glycogen phosphorylase"/>
    <property type="match status" value="1"/>
</dbReference>